<dbReference type="GO" id="GO:0016151">
    <property type="term" value="F:nickel cation binding"/>
    <property type="evidence" value="ECO:0007669"/>
    <property type="project" value="UniProtKB-UniRule"/>
</dbReference>
<comment type="similarity">
    <text evidence="5">Belongs to the UreE family.</text>
</comment>
<evidence type="ECO:0000256" key="1">
    <source>
        <dbReference type="ARBA" id="ARBA00004496"/>
    </source>
</evidence>
<dbReference type="SMART" id="SM00988">
    <property type="entry name" value="UreE_N"/>
    <property type="match status" value="1"/>
</dbReference>
<dbReference type="InterPro" id="IPR012406">
    <property type="entry name" value="UreE"/>
</dbReference>
<evidence type="ECO:0000259" key="7">
    <source>
        <dbReference type="SMART" id="SM00988"/>
    </source>
</evidence>
<feature type="region of interest" description="Disordered" evidence="6">
    <location>
        <begin position="208"/>
        <end position="229"/>
    </location>
</feature>
<feature type="region of interest" description="Disordered" evidence="6">
    <location>
        <begin position="169"/>
        <end position="191"/>
    </location>
</feature>
<keyword evidence="3 5" id="KW-0533">Nickel</keyword>
<dbReference type="SUPFAM" id="SSF69287">
    <property type="entry name" value="Urease metallochaperone UreE, N-terminal domain"/>
    <property type="match status" value="1"/>
</dbReference>
<evidence type="ECO:0000313" key="9">
    <source>
        <dbReference type="Proteomes" id="UP000293398"/>
    </source>
</evidence>
<keyword evidence="4 5" id="KW-0143">Chaperone</keyword>
<dbReference type="GO" id="GO:0065003">
    <property type="term" value="P:protein-containing complex assembly"/>
    <property type="evidence" value="ECO:0007669"/>
    <property type="project" value="InterPro"/>
</dbReference>
<evidence type="ECO:0000256" key="4">
    <source>
        <dbReference type="ARBA" id="ARBA00023186"/>
    </source>
</evidence>
<proteinExistence type="inferred from homology"/>
<protein>
    <recommendedName>
        <fullName evidence="5">Urease accessory protein UreE</fullName>
    </recommendedName>
</protein>
<comment type="caution">
    <text evidence="8">The sequence shown here is derived from an EMBL/GenBank/DDBJ whole genome shotgun (WGS) entry which is preliminary data.</text>
</comment>
<dbReference type="RefSeq" id="WP_130303941.1">
    <property type="nucleotide sequence ID" value="NZ_SHKO01000001.1"/>
</dbReference>
<evidence type="ECO:0000256" key="5">
    <source>
        <dbReference type="HAMAP-Rule" id="MF_00822"/>
    </source>
</evidence>
<dbReference type="GO" id="GO:0019627">
    <property type="term" value="P:urea metabolic process"/>
    <property type="evidence" value="ECO:0007669"/>
    <property type="project" value="InterPro"/>
</dbReference>
<dbReference type="AlphaFoldDB" id="A0A4Q7VUX8"/>
<organism evidence="8 9">
    <name type="scientific">Advenella incenata</name>
    <dbReference type="NCBI Taxonomy" id="267800"/>
    <lineage>
        <taxon>Bacteria</taxon>
        <taxon>Pseudomonadati</taxon>
        <taxon>Pseudomonadota</taxon>
        <taxon>Betaproteobacteria</taxon>
        <taxon>Burkholderiales</taxon>
        <taxon>Alcaligenaceae</taxon>
    </lineage>
</organism>
<dbReference type="Gene3D" id="3.30.70.790">
    <property type="entry name" value="UreE, C-terminal domain"/>
    <property type="match status" value="1"/>
</dbReference>
<dbReference type="Pfam" id="PF02814">
    <property type="entry name" value="UreE_N"/>
    <property type="match status" value="1"/>
</dbReference>
<name>A0A4Q7VUX8_9BURK</name>
<dbReference type="OrthoDB" id="5421304at2"/>
<dbReference type="InterPro" id="IPR036118">
    <property type="entry name" value="UreE_N_sf"/>
</dbReference>
<dbReference type="GO" id="GO:0006457">
    <property type="term" value="P:protein folding"/>
    <property type="evidence" value="ECO:0007669"/>
    <property type="project" value="InterPro"/>
</dbReference>
<dbReference type="Pfam" id="PF05194">
    <property type="entry name" value="UreE_C"/>
    <property type="match status" value="1"/>
</dbReference>
<comment type="function">
    <text evidence="5">Involved in urease metallocenter assembly. Binds nickel. Probably functions as a nickel donor during metallocenter assembly.</text>
</comment>
<gene>
    <name evidence="5" type="primary">ureE</name>
    <name evidence="8" type="ORF">EV681_2264</name>
</gene>
<accession>A0A4Q7VUX8</accession>
<dbReference type="SUPFAM" id="SSF69737">
    <property type="entry name" value="Urease metallochaperone UreE, C-terminal domain"/>
    <property type="match status" value="1"/>
</dbReference>
<dbReference type="CDD" id="cd00571">
    <property type="entry name" value="UreE"/>
    <property type="match status" value="1"/>
</dbReference>
<evidence type="ECO:0000256" key="2">
    <source>
        <dbReference type="ARBA" id="ARBA00022490"/>
    </source>
</evidence>
<sequence>MTRIVRKYLRNSSLSATLLQHAPAAQMTFEQRRRSRQKVALDNGETINLIIDRGVVLIPDDVLVADDGGLIVVQAKSELLVRVTANTATDLARAAYHLGNRHVTVEVGDGYLHLEYDPVLVEMLNRLGVHTSTVNQAFNPEHGAYGGGHKHGHDETYDEDYALAQAAYRAHEDAHSRHDHNHTHSHDHDHLHNSIRDHQHQHNAFADAEKPQHTDHNHPGHDHLHRPTE</sequence>
<feature type="domain" description="UreE urease accessory N-terminal" evidence="7">
    <location>
        <begin position="3"/>
        <end position="71"/>
    </location>
</feature>
<dbReference type="EMBL" id="SHKO01000001">
    <property type="protein sequence ID" value="RZU00454.1"/>
    <property type="molecule type" value="Genomic_DNA"/>
</dbReference>
<dbReference type="GO" id="GO:0051082">
    <property type="term" value="F:unfolded protein binding"/>
    <property type="evidence" value="ECO:0007669"/>
    <property type="project" value="UniProtKB-UniRule"/>
</dbReference>
<dbReference type="Proteomes" id="UP000293398">
    <property type="component" value="Unassembled WGS sequence"/>
</dbReference>
<keyword evidence="2 5" id="KW-0963">Cytoplasm</keyword>
<keyword evidence="9" id="KW-1185">Reference proteome</keyword>
<dbReference type="HAMAP" id="MF_00822">
    <property type="entry name" value="UreE"/>
    <property type="match status" value="1"/>
</dbReference>
<dbReference type="InterPro" id="IPR007864">
    <property type="entry name" value="UreE_C_dom"/>
</dbReference>
<comment type="subcellular location">
    <subcellularLocation>
        <location evidence="1 5">Cytoplasm</location>
    </subcellularLocation>
</comment>
<evidence type="ECO:0000256" key="6">
    <source>
        <dbReference type="SAM" id="MobiDB-lite"/>
    </source>
</evidence>
<reference evidence="8 9" key="1">
    <citation type="submission" date="2019-02" db="EMBL/GenBank/DDBJ databases">
        <title>Genomic Encyclopedia of Type Strains, Phase IV (KMG-IV): sequencing the most valuable type-strain genomes for metagenomic binning, comparative biology and taxonomic classification.</title>
        <authorList>
            <person name="Goeker M."/>
        </authorList>
    </citation>
    <scope>NUCLEOTIDE SEQUENCE [LARGE SCALE GENOMIC DNA]</scope>
    <source>
        <strain evidence="8 9">DSM 23814</strain>
    </source>
</reference>
<dbReference type="InterPro" id="IPR004029">
    <property type="entry name" value="UreE_N"/>
</dbReference>
<dbReference type="GO" id="GO:0005737">
    <property type="term" value="C:cytoplasm"/>
    <property type="evidence" value="ECO:0007669"/>
    <property type="project" value="UniProtKB-SubCell"/>
</dbReference>
<dbReference type="Gene3D" id="2.60.260.20">
    <property type="entry name" value="Urease metallochaperone UreE, N-terminal domain"/>
    <property type="match status" value="1"/>
</dbReference>
<dbReference type="NCBIfam" id="NF009762">
    <property type="entry name" value="PRK13263.1"/>
    <property type="match status" value="1"/>
</dbReference>
<evidence type="ECO:0000313" key="8">
    <source>
        <dbReference type="EMBL" id="RZU00454.1"/>
    </source>
</evidence>
<evidence type="ECO:0000256" key="3">
    <source>
        <dbReference type="ARBA" id="ARBA00022596"/>
    </source>
</evidence>